<evidence type="ECO:0000313" key="6">
    <source>
        <dbReference type="EMBL" id="KAJ5616675.1"/>
    </source>
</evidence>
<dbReference type="InterPro" id="IPR050360">
    <property type="entry name" value="MFS_Sugar_Transporters"/>
</dbReference>
<keyword evidence="2 5" id="KW-0812">Transmembrane</keyword>
<evidence type="ECO:0000256" key="5">
    <source>
        <dbReference type="SAM" id="Phobius"/>
    </source>
</evidence>
<comment type="caution">
    <text evidence="6">The sequence shown here is derived from an EMBL/GenBank/DDBJ whole genome shotgun (WGS) entry which is preliminary data.</text>
</comment>
<keyword evidence="3 5" id="KW-1133">Transmembrane helix</keyword>
<dbReference type="GeneID" id="81583089"/>
<dbReference type="Pfam" id="PF00083">
    <property type="entry name" value="Sugar_tr"/>
    <property type="match status" value="1"/>
</dbReference>
<dbReference type="Gene3D" id="1.20.1250.20">
    <property type="entry name" value="MFS general substrate transporter like domains"/>
    <property type="match status" value="1"/>
</dbReference>
<evidence type="ECO:0000256" key="4">
    <source>
        <dbReference type="ARBA" id="ARBA00023136"/>
    </source>
</evidence>
<dbReference type="InterPro" id="IPR036259">
    <property type="entry name" value="MFS_trans_sf"/>
</dbReference>
<feature type="transmembrane region" description="Helical" evidence="5">
    <location>
        <begin position="195"/>
        <end position="215"/>
    </location>
</feature>
<evidence type="ECO:0000313" key="7">
    <source>
        <dbReference type="Proteomes" id="UP001213799"/>
    </source>
</evidence>
<name>A0AAD6EHD3_9EURO</name>
<feature type="transmembrane region" description="Helical" evidence="5">
    <location>
        <begin position="131"/>
        <end position="157"/>
    </location>
</feature>
<accession>A0AAD6EHD3</accession>
<feature type="transmembrane region" description="Helical" evidence="5">
    <location>
        <begin position="227"/>
        <end position="243"/>
    </location>
</feature>
<dbReference type="AlphaFoldDB" id="A0AAD6EHD3"/>
<dbReference type="SUPFAM" id="SSF103473">
    <property type="entry name" value="MFS general substrate transporter"/>
    <property type="match status" value="1"/>
</dbReference>
<dbReference type="GO" id="GO:0016020">
    <property type="term" value="C:membrane"/>
    <property type="evidence" value="ECO:0007669"/>
    <property type="project" value="UniProtKB-SubCell"/>
</dbReference>
<reference evidence="6" key="2">
    <citation type="submission" date="2023-01" db="EMBL/GenBank/DDBJ databases">
        <authorList>
            <person name="Petersen C."/>
        </authorList>
    </citation>
    <scope>NUCLEOTIDE SEQUENCE</scope>
    <source>
        <strain evidence="6">IBT 12815</strain>
    </source>
</reference>
<reference evidence="6" key="1">
    <citation type="journal article" date="2023" name="IMA Fungus">
        <title>Comparative genomic study of the Penicillium genus elucidates a diverse pangenome and 15 lateral gene transfer events.</title>
        <authorList>
            <person name="Petersen C."/>
            <person name="Sorensen T."/>
            <person name="Nielsen M.R."/>
            <person name="Sondergaard T.E."/>
            <person name="Sorensen J.L."/>
            <person name="Fitzpatrick D.A."/>
            <person name="Frisvad J.C."/>
            <person name="Nielsen K.L."/>
        </authorList>
    </citation>
    <scope>NUCLEOTIDE SEQUENCE</scope>
    <source>
        <strain evidence="6">IBT 12815</strain>
    </source>
</reference>
<evidence type="ECO:0000256" key="1">
    <source>
        <dbReference type="ARBA" id="ARBA00004141"/>
    </source>
</evidence>
<dbReference type="RefSeq" id="XP_056757842.1">
    <property type="nucleotide sequence ID" value="XM_056892847.1"/>
</dbReference>
<proteinExistence type="predicted"/>
<keyword evidence="7" id="KW-1185">Reference proteome</keyword>
<evidence type="ECO:0008006" key="8">
    <source>
        <dbReference type="Google" id="ProtNLM"/>
    </source>
</evidence>
<feature type="transmembrane region" description="Helical" evidence="5">
    <location>
        <begin position="98"/>
        <end position="119"/>
    </location>
</feature>
<evidence type="ECO:0000256" key="3">
    <source>
        <dbReference type="ARBA" id="ARBA00022989"/>
    </source>
</evidence>
<evidence type="ECO:0000256" key="2">
    <source>
        <dbReference type="ARBA" id="ARBA00022692"/>
    </source>
</evidence>
<sequence length="285" mass="31202">MASLHHSPSVRSNPLEDEKNENAVAEMVETVPQNQESVEEGAWASAKKSSTKVILYSIAACVSSMLWGFDIGVNYISVALPAFKMALYFLGISDLPTALTFQASVQLCMLGNIVSWFIMNYVGRRPLLLTGILLNGLCLMSVGVPGYFTTMAALYYIGYVMNFAQLFYAPTVGAVSWIISAEVSSVKARAKTQSWAIGTNALVSWAMNFIVPYLINTDEANLGGKAAFVWMALAFASLVWAWFEVPELKDRTFGELDEIFAQLTPTRKFKEAMVDSSSSSKDVSS</sequence>
<organism evidence="6 7">
    <name type="scientific">Penicillium hordei</name>
    <dbReference type="NCBI Taxonomy" id="40994"/>
    <lineage>
        <taxon>Eukaryota</taxon>
        <taxon>Fungi</taxon>
        <taxon>Dikarya</taxon>
        <taxon>Ascomycota</taxon>
        <taxon>Pezizomycotina</taxon>
        <taxon>Eurotiomycetes</taxon>
        <taxon>Eurotiomycetidae</taxon>
        <taxon>Eurotiales</taxon>
        <taxon>Aspergillaceae</taxon>
        <taxon>Penicillium</taxon>
    </lineage>
</organism>
<keyword evidence="4 5" id="KW-0472">Membrane</keyword>
<protein>
    <recommendedName>
        <fullName evidence="8">Major facilitator superfamily (MFS) profile domain-containing protein</fullName>
    </recommendedName>
</protein>
<gene>
    <name evidence="6" type="ORF">N7537_001789</name>
</gene>
<dbReference type="InterPro" id="IPR005828">
    <property type="entry name" value="MFS_sugar_transport-like"/>
</dbReference>
<dbReference type="Proteomes" id="UP001213799">
    <property type="component" value="Unassembled WGS sequence"/>
</dbReference>
<comment type="subcellular location">
    <subcellularLocation>
        <location evidence="1">Membrane</location>
        <topology evidence="1">Multi-pass membrane protein</topology>
    </subcellularLocation>
</comment>
<feature type="transmembrane region" description="Helical" evidence="5">
    <location>
        <begin position="163"/>
        <end position="183"/>
    </location>
</feature>
<dbReference type="PANTHER" id="PTHR48022">
    <property type="entry name" value="PLASTIDIC GLUCOSE TRANSPORTER 4"/>
    <property type="match status" value="1"/>
</dbReference>
<feature type="transmembrane region" description="Helical" evidence="5">
    <location>
        <begin position="53"/>
        <end position="78"/>
    </location>
</feature>
<dbReference type="GO" id="GO:0005351">
    <property type="term" value="F:carbohydrate:proton symporter activity"/>
    <property type="evidence" value="ECO:0007669"/>
    <property type="project" value="TreeGrafter"/>
</dbReference>
<dbReference type="PANTHER" id="PTHR48022:SF2">
    <property type="entry name" value="PLASTIDIC GLUCOSE TRANSPORTER 4"/>
    <property type="match status" value="1"/>
</dbReference>
<dbReference type="EMBL" id="JAQJAE010000001">
    <property type="protein sequence ID" value="KAJ5616675.1"/>
    <property type="molecule type" value="Genomic_DNA"/>
</dbReference>